<reference evidence="2" key="1">
    <citation type="submission" date="2015-10" db="EMBL/GenBank/DDBJ databases">
        <authorList>
            <person name="Gilbert D.G."/>
        </authorList>
    </citation>
    <scope>NUCLEOTIDE SEQUENCE</scope>
</reference>
<evidence type="ECO:0008006" key="3">
    <source>
        <dbReference type="Google" id="ProtNLM"/>
    </source>
</evidence>
<keyword evidence="1" id="KW-0472">Membrane</keyword>
<feature type="transmembrane region" description="Helical" evidence="1">
    <location>
        <begin position="72"/>
        <end position="94"/>
    </location>
</feature>
<evidence type="ECO:0000313" key="2">
    <source>
        <dbReference type="EMBL" id="CUS57475.1"/>
    </source>
</evidence>
<accession>A0A160U059</accession>
<keyword evidence="1" id="KW-0812">Transmembrane</keyword>
<dbReference type="InterPro" id="IPR025597">
    <property type="entry name" value="DUF4345"/>
</dbReference>
<feature type="transmembrane region" description="Helical" evidence="1">
    <location>
        <begin position="100"/>
        <end position="117"/>
    </location>
</feature>
<feature type="transmembrane region" description="Helical" evidence="1">
    <location>
        <begin position="46"/>
        <end position="65"/>
    </location>
</feature>
<proteinExistence type="predicted"/>
<protein>
    <recommendedName>
        <fullName evidence="3">DUF4345 domain-containing protein</fullName>
    </recommendedName>
</protein>
<dbReference type="EMBL" id="CZQD01000042">
    <property type="protein sequence ID" value="CUS57475.1"/>
    <property type="molecule type" value="Genomic_DNA"/>
</dbReference>
<dbReference type="Pfam" id="PF14248">
    <property type="entry name" value="DUF4345"/>
    <property type="match status" value="1"/>
</dbReference>
<name>A0A160U059_9ZZZZ</name>
<organism evidence="2">
    <name type="scientific">hydrothermal vent metagenome</name>
    <dbReference type="NCBI Taxonomy" id="652676"/>
    <lineage>
        <taxon>unclassified sequences</taxon>
        <taxon>metagenomes</taxon>
        <taxon>ecological metagenomes</taxon>
    </lineage>
</organism>
<dbReference type="AlphaFoldDB" id="A0A160U059"/>
<sequence length="125" mass="13678">MKRGLQIALGIFSLIPVIFALMGFLHGAERLSPAGVTTELDNQYRYFSGMYLVVSFLIWSIIPSIEKQGRLLLVVSAAIFIGGLGRLVSVMTVGQPAQDQMVALGIELVVPVIFVLWQRMVSARA</sequence>
<feature type="transmembrane region" description="Helical" evidence="1">
    <location>
        <begin position="7"/>
        <end position="26"/>
    </location>
</feature>
<gene>
    <name evidence="2" type="ORF">MGWOODY_Hyp584</name>
</gene>
<keyword evidence="1" id="KW-1133">Transmembrane helix</keyword>
<evidence type="ECO:0000256" key="1">
    <source>
        <dbReference type="SAM" id="Phobius"/>
    </source>
</evidence>